<reference evidence="1 2" key="1">
    <citation type="submission" date="2015-11" db="EMBL/GenBank/DDBJ databases">
        <title>Sequence of Pedobacter ginsenosidimutans.</title>
        <authorList>
            <person name="Carson E."/>
            <person name="Keyser V."/>
            <person name="Newman J."/>
            <person name="Miller J."/>
        </authorList>
    </citation>
    <scope>NUCLEOTIDE SEQUENCE [LARGE SCALE GENOMIC DNA]</scope>
    <source>
        <strain evidence="1 2">KACC 14530</strain>
    </source>
</reference>
<protein>
    <submittedName>
        <fullName evidence="1">Uncharacterized protein</fullName>
    </submittedName>
</protein>
<dbReference type="STRING" id="687842.ASU31_02925"/>
<accession>A0A0T5VUL1</accession>
<name>A0A0T5VUL1_9SPHI</name>
<evidence type="ECO:0000313" key="2">
    <source>
        <dbReference type="Proteomes" id="UP000051950"/>
    </source>
</evidence>
<organism evidence="1 2">
    <name type="scientific">Pedobacter ginsenosidimutans</name>
    <dbReference type="NCBI Taxonomy" id="687842"/>
    <lineage>
        <taxon>Bacteria</taxon>
        <taxon>Pseudomonadati</taxon>
        <taxon>Bacteroidota</taxon>
        <taxon>Sphingobacteriia</taxon>
        <taxon>Sphingobacteriales</taxon>
        <taxon>Sphingobacteriaceae</taxon>
        <taxon>Pedobacter</taxon>
    </lineage>
</organism>
<dbReference type="AlphaFoldDB" id="A0A0T5VUL1"/>
<comment type="caution">
    <text evidence="1">The sequence shown here is derived from an EMBL/GenBank/DDBJ whole genome shotgun (WGS) entry which is preliminary data.</text>
</comment>
<keyword evidence="2" id="KW-1185">Reference proteome</keyword>
<gene>
    <name evidence="1" type="ORF">ASU31_02925</name>
</gene>
<evidence type="ECO:0000313" key="1">
    <source>
        <dbReference type="EMBL" id="KRT17512.1"/>
    </source>
</evidence>
<dbReference type="EMBL" id="LMZQ01000002">
    <property type="protein sequence ID" value="KRT17512.1"/>
    <property type="molecule type" value="Genomic_DNA"/>
</dbReference>
<sequence>MLIILKTKLQYLLTNKINNMKGLFEKRIDLKNSQINGGKLAGCMSECWVRTGTTNSPDGQYTYYNDDGSVRSVRTVQGLSSSTD</sequence>
<proteinExistence type="predicted"/>
<dbReference type="Proteomes" id="UP000051950">
    <property type="component" value="Unassembled WGS sequence"/>
</dbReference>